<sequence length="90" mass="10222">MSTEGTVTSFWVGHGMTRSLSQLAVGNTDSAPQRKPKRCLPYAVRILRLANMRTNGFERKRCTSRYYRLATCLHHANVRTLNSSSQEYKG</sequence>
<comment type="caution">
    <text evidence="1">The sequence shown here is derived from an EMBL/GenBank/DDBJ whole genome shotgun (WGS) entry which is preliminary data.</text>
</comment>
<reference evidence="1" key="1">
    <citation type="journal article" date="2023" name="G3 (Bethesda)">
        <title>A reference genome for the long-term kleptoplast-retaining sea slug Elysia crispata morphotype clarki.</title>
        <authorList>
            <person name="Eastman K.E."/>
            <person name="Pendleton A.L."/>
            <person name="Shaikh M.A."/>
            <person name="Suttiyut T."/>
            <person name="Ogas R."/>
            <person name="Tomko P."/>
            <person name="Gavelis G."/>
            <person name="Widhalm J.R."/>
            <person name="Wisecaver J.H."/>
        </authorList>
    </citation>
    <scope>NUCLEOTIDE SEQUENCE</scope>
    <source>
        <strain evidence="1">ECLA1</strain>
    </source>
</reference>
<protein>
    <submittedName>
        <fullName evidence="1">Uncharacterized protein</fullName>
    </submittedName>
</protein>
<dbReference type="AlphaFoldDB" id="A0AAE1CNW8"/>
<gene>
    <name evidence="1" type="ORF">RRG08_041909</name>
</gene>
<evidence type="ECO:0000313" key="1">
    <source>
        <dbReference type="EMBL" id="KAK3722303.1"/>
    </source>
</evidence>
<name>A0AAE1CNW8_9GAST</name>
<accession>A0AAE1CNW8</accession>
<proteinExistence type="predicted"/>
<evidence type="ECO:0000313" key="2">
    <source>
        <dbReference type="Proteomes" id="UP001283361"/>
    </source>
</evidence>
<organism evidence="1 2">
    <name type="scientific">Elysia crispata</name>
    <name type="common">lettuce slug</name>
    <dbReference type="NCBI Taxonomy" id="231223"/>
    <lineage>
        <taxon>Eukaryota</taxon>
        <taxon>Metazoa</taxon>
        <taxon>Spiralia</taxon>
        <taxon>Lophotrochozoa</taxon>
        <taxon>Mollusca</taxon>
        <taxon>Gastropoda</taxon>
        <taxon>Heterobranchia</taxon>
        <taxon>Euthyneura</taxon>
        <taxon>Panpulmonata</taxon>
        <taxon>Sacoglossa</taxon>
        <taxon>Placobranchoidea</taxon>
        <taxon>Plakobranchidae</taxon>
        <taxon>Elysia</taxon>
    </lineage>
</organism>
<dbReference type="Proteomes" id="UP001283361">
    <property type="component" value="Unassembled WGS sequence"/>
</dbReference>
<keyword evidence="2" id="KW-1185">Reference proteome</keyword>
<dbReference type="EMBL" id="JAWDGP010007375">
    <property type="protein sequence ID" value="KAK3722303.1"/>
    <property type="molecule type" value="Genomic_DNA"/>
</dbReference>